<dbReference type="PANTHER" id="PTHR30031:SF0">
    <property type="entry name" value="PHOSPHOENOLPYRUVATE CARBOXYKINASE (ATP)"/>
    <property type="match status" value="1"/>
</dbReference>
<dbReference type="Gene3D" id="3.40.449.10">
    <property type="entry name" value="Phosphoenolpyruvate Carboxykinase, domain 1"/>
    <property type="match status" value="1"/>
</dbReference>
<evidence type="ECO:0000256" key="9">
    <source>
        <dbReference type="ARBA" id="ARBA00022840"/>
    </source>
</evidence>
<dbReference type="HAMAP" id="MF_00453">
    <property type="entry name" value="PEPCK_ATP"/>
    <property type="match status" value="1"/>
</dbReference>
<evidence type="ECO:0000256" key="10">
    <source>
        <dbReference type="ARBA" id="ARBA00023211"/>
    </source>
</evidence>
<dbReference type="RefSeq" id="XP_067819850.1">
    <property type="nucleotide sequence ID" value="XM_067960996.1"/>
</dbReference>
<evidence type="ECO:0000313" key="14">
    <source>
        <dbReference type="Proteomes" id="UP000294530"/>
    </source>
</evidence>
<dbReference type="InterPro" id="IPR008210">
    <property type="entry name" value="PEP_carboxykinase_N"/>
</dbReference>
<dbReference type="OrthoDB" id="184182at2759"/>
<dbReference type="PROSITE" id="PS00532">
    <property type="entry name" value="PEPCK_ATP"/>
    <property type="match status" value="1"/>
</dbReference>
<reference evidence="13 14" key="1">
    <citation type="journal article" date="2021" name="Genome Biol.">
        <title>AFLAP: assembly-free linkage analysis pipeline using k-mers from genome sequencing data.</title>
        <authorList>
            <person name="Fletcher K."/>
            <person name="Zhang L."/>
            <person name="Gil J."/>
            <person name="Han R."/>
            <person name="Cavanaugh K."/>
            <person name="Michelmore R."/>
        </authorList>
    </citation>
    <scope>NUCLEOTIDE SEQUENCE [LARGE SCALE GENOMIC DNA]</scope>
    <source>
        <strain evidence="13 14">SF5</strain>
    </source>
</reference>
<dbReference type="EC" id="4.1.1.49" evidence="3"/>
<dbReference type="GO" id="GO:0004612">
    <property type="term" value="F:phosphoenolpyruvate carboxykinase (ATP) activity"/>
    <property type="evidence" value="ECO:0007669"/>
    <property type="project" value="UniProtKB-EC"/>
</dbReference>
<sequence>MFTAALRSSLRIQRCNTCKLVPSFPIALSCSSKRTFASATSLGIDKYGVTNAMTQIYHNLSFDEIAAHEEANQEGIFTKNGTFAIDTGTFTGRSPKDKYIVDQSPSNQHIWWGDINQPVSPQVFHELYDTVAKHYSTAEKVYVFDGYAGAHAASRKKVRFITELAWQHHFVTNMFRRPLSKDEIVNFQPDFTIINACKVTNAKYTKHKLHSDVFVAFNIENNLAVIGGTWYGGEMKKGIFSMMNYWLPLDGIMAMHCSANKGKHGDTALFFGLSGTGKTTLSADPQRYLIGDDEHGWDDDGIFNFEGGCYAKTINLSAANEPEIYKAIQRNALLENTFVDPMTKEPDYSNTLKTENGRVSYPMTHIANHEPTSSGGHPSNVVFLTCDAYGVLPPVSKLSIGQAMYHFLSGYTAKVAGTERGVTEPTATFSACFGAAFLPLHPTKYADLLQTKLKKHHTSVYLVNTGWTRGSYGTGKRMSIQDTRACIDAILDGSIQTSEFTTDPIFGFDVPTKLGDIAANVLNPREAWSDKAAYDATAIKLAGMFQQNFQNYVSPGVTDYSKFGPTISA</sequence>
<dbReference type="AlphaFoldDB" id="A0A976IFY5"/>
<keyword evidence="8" id="KW-0210">Decarboxylase</keyword>
<evidence type="ECO:0000256" key="4">
    <source>
        <dbReference type="ARBA" id="ARBA00022432"/>
    </source>
</evidence>
<organism evidence="13 14">
    <name type="scientific">Bremia lactucae</name>
    <name type="common">Lettuce downy mildew</name>
    <dbReference type="NCBI Taxonomy" id="4779"/>
    <lineage>
        <taxon>Eukaryota</taxon>
        <taxon>Sar</taxon>
        <taxon>Stramenopiles</taxon>
        <taxon>Oomycota</taxon>
        <taxon>Peronosporomycetes</taxon>
        <taxon>Peronosporales</taxon>
        <taxon>Peronosporaceae</taxon>
        <taxon>Bremia</taxon>
    </lineage>
</organism>
<proteinExistence type="inferred from homology"/>
<keyword evidence="5" id="KW-0963">Cytoplasm</keyword>
<evidence type="ECO:0000256" key="3">
    <source>
        <dbReference type="ARBA" id="ARBA00012363"/>
    </source>
</evidence>
<dbReference type="NCBIfam" id="NF006820">
    <property type="entry name" value="PRK09344.1-2"/>
    <property type="match status" value="1"/>
</dbReference>
<dbReference type="SUPFAM" id="SSF53795">
    <property type="entry name" value="PEP carboxykinase-like"/>
    <property type="match status" value="1"/>
</dbReference>
<dbReference type="InterPro" id="IPR015994">
    <property type="entry name" value="PEPCK_ATP_CS"/>
</dbReference>
<keyword evidence="14" id="KW-1185">Reference proteome</keyword>
<evidence type="ECO:0000256" key="8">
    <source>
        <dbReference type="ARBA" id="ARBA00022793"/>
    </source>
</evidence>
<dbReference type="InterPro" id="IPR013035">
    <property type="entry name" value="PEP_carboxykinase_C"/>
</dbReference>
<dbReference type="GO" id="GO:0005829">
    <property type="term" value="C:cytosol"/>
    <property type="evidence" value="ECO:0007669"/>
    <property type="project" value="TreeGrafter"/>
</dbReference>
<comment type="pathway">
    <text evidence="1">Carbohydrate biosynthesis; gluconeogenesis.</text>
</comment>
<dbReference type="NCBIfam" id="NF006819">
    <property type="entry name" value="PRK09344.1-1"/>
    <property type="match status" value="1"/>
</dbReference>
<dbReference type="EMBL" id="SHOA02000010">
    <property type="protein sequence ID" value="TDH70351.1"/>
    <property type="molecule type" value="Genomic_DNA"/>
</dbReference>
<comment type="catalytic activity">
    <reaction evidence="12">
        <text>oxaloacetate + ATP = phosphoenolpyruvate + ADP + CO2</text>
        <dbReference type="Rhea" id="RHEA:18617"/>
        <dbReference type="ChEBI" id="CHEBI:16452"/>
        <dbReference type="ChEBI" id="CHEBI:16526"/>
        <dbReference type="ChEBI" id="CHEBI:30616"/>
        <dbReference type="ChEBI" id="CHEBI:58702"/>
        <dbReference type="ChEBI" id="CHEBI:456216"/>
        <dbReference type="EC" id="4.1.1.49"/>
    </reaction>
</comment>
<evidence type="ECO:0000256" key="7">
    <source>
        <dbReference type="ARBA" id="ARBA00022741"/>
    </source>
</evidence>
<dbReference type="PIRSF" id="PIRSF006294">
    <property type="entry name" value="PEP_crbxkin"/>
    <property type="match status" value="1"/>
</dbReference>
<comment type="similarity">
    <text evidence="2">Belongs to the phosphoenolpyruvate carboxykinase (ATP) family.</text>
</comment>
<dbReference type="CDD" id="cd00484">
    <property type="entry name" value="PEPCK_ATP"/>
    <property type="match status" value="1"/>
</dbReference>
<comment type="caution">
    <text evidence="13">The sequence shown here is derived from an EMBL/GenBank/DDBJ whole genome shotgun (WGS) entry which is preliminary data.</text>
</comment>
<dbReference type="Gene3D" id="3.90.228.20">
    <property type="match status" value="1"/>
</dbReference>
<keyword evidence="4" id="KW-0312">Gluconeogenesis</keyword>
<dbReference type="GeneID" id="94346667"/>
<dbReference type="PROSITE" id="PS51257">
    <property type="entry name" value="PROKAR_LIPOPROTEIN"/>
    <property type="match status" value="1"/>
</dbReference>
<dbReference type="NCBIfam" id="TIGR00224">
    <property type="entry name" value="pckA"/>
    <property type="match status" value="1"/>
</dbReference>
<evidence type="ECO:0000256" key="12">
    <source>
        <dbReference type="ARBA" id="ARBA00047371"/>
    </source>
</evidence>
<dbReference type="KEGG" id="blac:94346667"/>
<dbReference type="SUPFAM" id="SSF68923">
    <property type="entry name" value="PEP carboxykinase N-terminal domain"/>
    <property type="match status" value="1"/>
</dbReference>
<accession>A0A976IFY5</accession>
<dbReference type="Proteomes" id="UP000294530">
    <property type="component" value="Unassembled WGS sequence"/>
</dbReference>
<evidence type="ECO:0000256" key="2">
    <source>
        <dbReference type="ARBA" id="ARBA00006052"/>
    </source>
</evidence>
<evidence type="ECO:0000256" key="11">
    <source>
        <dbReference type="ARBA" id="ARBA00023239"/>
    </source>
</evidence>
<dbReference type="GO" id="GO:0046872">
    <property type="term" value="F:metal ion binding"/>
    <property type="evidence" value="ECO:0007669"/>
    <property type="project" value="UniProtKB-KW"/>
</dbReference>
<dbReference type="Pfam" id="PF01293">
    <property type="entry name" value="PEPCK_ATP"/>
    <property type="match status" value="1"/>
</dbReference>
<keyword evidence="6" id="KW-0479">Metal-binding</keyword>
<dbReference type="PANTHER" id="PTHR30031">
    <property type="entry name" value="PHOSPHOENOLPYRUVATE CARBOXYKINASE ATP"/>
    <property type="match status" value="1"/>
</dbReference>
<dbReference type="FunFam" id="3.40.449.10:FF:000001">
    <property type="entry name" value="Phosphoenolpyruvate carboxykinase (ATP)"/>
    <property type="match status" value="1"/>
</dbReference>
<dbReference type="InterPro" id="IPR001272">
    <property type="entry name" value="PEP_carboxykinase_ATP"/>
</dbReference>
<protein>
    <recommendedName>
        <fullName evidence="3">phosphoenolpyruvate carboxykinase (ATP)</fullName>
        <ecNumber evidence="3">4.1.1.49</ecNumber>
    </recommendedName>
</protein>
<name>A0A976IFY5_BRELC</name>
<evidence type="ECO:0000256" key="1">
    <source>
        <dbReference type="ARBA" id="ARBA00004742"/>
    </source>
</evidence>
<dbReference type="NCBIfam" id="NF006821">
    <property type="entry name" value="PRK09344.1-3"/>
    <property type="match status" value="1"/>
</dbReference>
<keyword evidence="10" id="KW-0464">Manganese</keyword>
<gene>
    <name evidence="13" type="ORF">CCR75_002899</name>
</gene>
<dbReference type="GO" id="GO:0005524">
    <property type="term" value="F:ATP binding"/>
    <property type="evidence" value="ECO:0007669"/>
    <property type="project" value="UniProtKB-KW"/>
</dbReference>
<evidence type="ECO:0000256" key="6">
    <source>
        <dbReference type="ARBA" id="ARBA00022723"/>
    </source>
</evidence>
<keyword evidence="11" id="KW-0456">Lyase</keyword>
<keyword evidence="9" id="KW-0067">ATP-binding</keyword>
<dbReference type="GO" id="GO:0006094">
    <property type="term" value="P:gluconeogenesis"/>
    <property type="evidence" value="ECO:0007669"/>
    <property type="project" value="UniProtKB-KW"/>
</dbReference>
<evidence type="ECO:0000313" key="13">
    <source>
        <dbReference type="EMBL" id="TDH70351.1"/>
    </source>
</evidence>
<dbReference type="Gene3D" id="2.170.8.10">
    <property type="entry name" value="Phosphoenolpyruvate Carboxykinase, domain 2"/>
    <property type="match status" value="1"/>
</dbReference>
<evidence type="ECO:0000256" key="5">
    <source>
        <dbReference type="ARBA" id="ARBA00022490"/>
    </source>
</evidence>
<keyword evidence="7" id="KW-0547">Nucleotide-binding</keyword>